<gene>
    <name evidence="1" type="ORF">NTE_01217</name>
</gene>
<organism evidence="1 2">
    <name type="scientific">Candidatus Nitrososphaera evergladensis SR1</name>
    <dbReference type="NCBI Taxonomy" id="1459636"/>
    <lineage>
        <taxon>Archaea</taxon>
        <taxon>Nitrososphaerota</taxon>
        <taxon>Nitrososphaeria</taxon>
        <taxon>Nitrososphaerales</taxon>
        <taxon>Nitrososphaeraceae</taxon>
        <taxon>Nitrososphaera</taxon>
    </lineage>
</organism>
<reference evidence="1 2" key="1">
    <citation type="journal article" date="2014" name="PLoS ONE">
        <title>Genome Sequence of Candidatus Nitrososphaera evergladensis from Group I.1b Enriched from Everglades Soil Reveals Novel Genomic Features of the Ammonia-Oxidizing Archaea.</title>
        <authorList>
            <person name="Zhalnina K.V."/>
            <person name="Dias R."/>
            <person name="Leonard M.T."/>
            <person name="Dorr de Quadros P."/>
            <person name="Camargo F.A."/>
            <person name="Drew J.C."/>
            <person name="Farmerie W.G."/>
            <person name="Daroub S.H."/>
            <person name="Triplett E.W."/>
        </authorList>
    </citation>
    <scope>NUCLEOTIDE SEQUENCE [LARGE SCALE GENOMIC DNA]</scope>
    <source>
        <strain evidence="1 2">SR1</strain>
    </source>
</reference>
<dbReference type="STRING" id="1459636.NTE_01217"/>
<name>A0A075MVJ6_9ARCH</name>
<dbReference type="GeneID" id="41597026"/>
<dbReference type="HOGENOM" id="CLU_1954557_0_0_2"/>
<evidence type="ECO:0000313" key="2">
    <source>
        <dbReference type="Proteomes" id="UP000028194"/>
    </source>
</evidence>
<sequence length="128" mass="14568">MTEDLHISETTTNVEETKSGISEADLKLPTIDAETQRVIIEKGANIVARLAGIDVKPVEDKRSVSIQLTKEEYENFNLWSEELARKKIIPRASMSSVIKFSAVQYLEIINDQVRKQVQKQQEVKKSDH</sequence>
<dbReference type="RefSeq" id="WP_148700081.1">
    <property type="nucleotide sequence ID" value="NZ_CP007174.1"/>
</dbReference>
<dbReference type="KEGG" id="nev:NTE_01217"/>
<dbReference type="AlphaFoldDB" id="A0A075MVJ6"/>
<accession>A0A075MVJ6</accession>
<dbReference type="EMBL" id="CP007174">
    <property type="protein sequence ID" value="AIF83289.1"/>
    <property type="molecule type" value="Genomic_DNA"/>
</dbReference>
<keyword evidence="2" id="KW-1185">Reference proteome</keyword>
<dbReference type="Proteomes" id="UP000028194">
    <property type="component" value="Chromosome"/>
</dbReference>
<proteinExistence type="predicted"/>
<evidence type="ECO:0000313" key="1">
    <source>
        <dbReference type="EMBL" id="AIF83289.1"/>
    </source>
</evidence>
<protein>
    <submittedName>
        <fullName evidence="1">Uncharacterized protein</fullName>
    </submittedName>
</protein>